<evidence type="ECO:0000256" key="2">
    <source>
        <dbReference type="SAM" id="MobiDB-lite"/>
    </source>
</evidence>
<dbReference type="PROSITE" id="PS50240">
    <property type="entry name" value="TRYPSIN_DOM"/>
    <property type="match status" value="1"/>
</dbReference>
<feature type="compositionally biased region" description="Polar residues" evidence="2">
    <location>
        <begin position="1"/>
        <end position="45"/>
    </location>
</feature>
<dbReference type="InterPro" id="IPR043504">
    <property type="entry name" value="Peptidase_S1_PA_chymotrypsin"/>
</dbReference>
<dbReference type="GO" id="GO:0004252">
    <property type="term" value="F:serine-type endopeptidase activity"/>
    <property type="evidence" value="ECO:0007669"/>
    <property type="project" value="InterPro"/>
</dbReference>
<evidence type="ECO:0000313" key="4">
    <source>
        <dbReference type="EMBL" id="GMT12981.1"/>
    </source>
</evidence>
<feature type="non-terminal residue" evidence="4">
    <location>
        <position position="247"/>
    </location>
</feature>
<keyword evidence="1" id="KW-1015">Disulfide bond</keyword>
<dbReference type="Proteomes" id="UP001432322">
    <property type="component" value="Unassembled WGS sequence"/>
</dbReference>
<comment type="caution">
    <text evidence="4">The sequence shown here is derived from an EMBL/GenBank/DDBJ whole genome shotgun (WGS) entry which is preliminary data.</text>
</comment>
<proteinExistence type="predicted"/>
<sequence length="247" mass="27023">SSRYPEPTNSSPAQPSDTSRYPEPTNSSPAQPSASTQFPSQQCGQTPIKPNLSVALKTSNAVVGGQPVIPNSWPWTVAICYMDWFGNCEYQGAGAIISDRYILTTATAVSSSDSNKPKQWRVQTGVNDQKNKGEPNEQVVTVLEISKHFLFDGFYNDIALIHLEKPLRFDQFTQPVCLPYNDTGIIAPGQSQWYTGWGYTSGSQKPASNLQQASLTINENLECDYVFNGQSLQGGRICVGTPETNNC</sequence>
<dbReference type="Pfam" id="PF00089">
    <property type="entry name" value="Trypsin"/>
    <property type="match status" value="1"/>
</dbReference>
<dbReference type="EMBL" id="BTSY01000002">
    <property type="protein sequence ID" value="GMT12981.1"/>
    <property type="molecule type" value="Genomic_DNA"/>
</dbReference>
<dbReference type="InterPro" id="IPR001254">
    <property type="entry name" value="Trypsin_dom"/>
</dbReference>
<reference evidence="4" key="1">
    <citation type="submission" date="2023-10" db="EMBL/GenBank/DDBJ databases">
        <title>Genome assembly of Pristionchus species.</title>
        <authorList>
            <person name="Yoshida K."/>
            <person name="Sommer R.J."/>
        </authorList>
    </citation>
    <scope>NUCLEOTIDE SEQUENCE</scope>
    <source>
        <strain evidence="4">RS5133</strain>
    </source>
</reference>
<dbReference type="Gene3D" id="2.40.10.10">
    <property type="entry name" value="Trypsin-like serine proteases"/>
    <property type="match status" value="1"/>
</dbReference>
<organism evidence="4 5">
    <name type="scientific">Pristionchus fissidentatus</name>
    <dbReference type="NCBI Taxonomy" id="1538716"/>
    <lineage>
        <taxon>Eukaryota</taxon>
        <taxon>Metazoa</taxon>
        <taxon>Ecdysozoa</taxon>
        <taxon>Nematoda</taxon>
        <taxon>Chromadorea</taxon>
        <taxon>Rhabditida</taxon>
        <taxon>Rhabditina</taxon>
        <taxon>Diplogasteromorpha</taxon>
        <taxon>Diplogasteroidea</taxon>
        <taxon>Neodiplogasteridae</taxon>
        <taxon>Pristionchus</taxon>
    </lineage>
</organism>
<dbReference type="PANTHER" id="PTHR24252:SF18">
    <property type="entry name" value="OVOCHYMASE 1"/>
    <property type="match status" value="1"/>
</dbReference>
<feature type="non-terminal residue" evidence="4">
    <location>
        <position position="1"/>
    </location>
</feature>
<dbReference type="CDD" id="cd00190">
    <property type="entry name" value="Tryp_SPc"/>
    <property type="match status" value="1"/>
</dbReference>
<dbReference type="GO" id="GO:0006508">
    <property type="term" value="P:proteolysis"/>
    <property type="evidence" value="ECO:0007669"/>
    <property type="project" value="InterPro"/>
</dbReference>
<evidence type="ECO:0000313" key="5">
    <source>
        <dbReference type="Proteomes" id="UP001432322"/>
    </source>
</evidence>
<dbReference type="PANTHER" id="PTHR24252">
    <property type="entry name" value="ACROSIN-RELATED"/>
    <property type="match status" value="1"/>
</dbReference>
<protein>
    <recommendedName>
        <fullName evidence="3">Peptidase S1 domain-containing protein</fullName>
    </recommendedName>
</protein>
<dbReference type="SMART" id="SM00020">
    <property type="entry name" value="Tryp_SPc"/>
    <property type="match status" value="1"/>
</dbReference>
<keyword evidence="5" id="KW-1185">Reference proteome</keyword>
<gene>
    <name evidence="4" type="ORF">PFISCL1PPCAC_4278</name>
</gene>
<dbReference type="SUPFAM" id="SSF50494">
    <property type="entry name" value="Trypsin-like serine proteases"/>
    <property type="match status" value="1"/>
</dbReference>
<accession>A0AAV5V2J6</accession>
<evidence type="ECO:0000256" key="1">
    <source>
        <dbReference type="ARBA" id="ARBA00023157"/>
    </source>
</evidence>
<name>A0AAV5V2J6_9BILA</name>
<feature type="region of interest" description="Disordered" evidence="2">
    <location>
        <begin position="1"/>
        <end position="46"/>
    </location>
</feature>
<evidence type="ECO:0000259" key="3">
    <source>
        <dbReference type="PROSITE" id="PS50240"/>
    </source>
</evidence>
<dbReference type="InterPro" id="IPR009003">
    <property type="entry name" value="Peptidase_S1_PA"/>
</dbReference>
<feature type="domain" description="Peptidase S1" evidence="3">
    <location>
        <begin position="62"/>
        <end position="247"/>
    </location>
</feature>
<dbReference type="AlphaFoldDB" id="A0AAV5V2J6"/>